<feature type="chain" id="PRO_5047036470" evidence="1">
    <location>
        <begin position="21"/>
        <end position="127"/>
    </location>
</feature>
<keyword evidence="3" id="KW-1185">Reference proteome</keyword>
<proteinExistence type="predicted"/>
<name>A0ABY4E5B5_9NEIS</name>
<accession>A0ABY4E5B5</accession>
<dbReference type="RefSeq" id="WP_058305263.1">
    <property type="nucleotide sequence ID" value="NZ_CABKVG010000006.1"/>
</dbReference>
<gene>
    <name evidence="2" type="ORF">LVJ82_08365</name>
</gene>
<organism evidence="2 3">
    <name type="scientific">Vitreoscilla massiliensis</name>
    <dbReference type="NCBI Taxonomy" id="1689272"/>
    <lineage>
        <taxon>Bacteria</taxon>
        <taxon>Pseudomonadati</taxon>
        <taxon>Pseudomonadota</taxon>
        <taxon>Betaproteobacteria</taxon>
        <taxon>Neisseriales</taxon>
        <taxon>Neisseriaceae</taxon>
        <taxon>Vitreoscilla</taxon>
    </lineage>
</organism>
<sequence>MKKYLAILVVASAMPVLSHAAVTYGNQWAVGTKNTFYHTLEAPAGKYRLDIQASDTAPITVYHDGAGKKAVLLRLNQGQQGSSGSAEIPLRATKPGLAYGYARISVQVGVGQKTGSGSYQIQLIPLF</sequence>
<protein>
    <submittedName>
        <fullName evidence="2">Uncharacterized protein</fullName>
    </submittedName>
</protein>
<feature type="signal peptide" evidence="1">
    <location>
        <begin position="1"/>
        <end position="20"/>
    </location>
</feature>
<dbReference type="EMBL" id="CP091511">
    <property type="protein sequence ID" value="UOO90961.1"/>
    <property type="molecule type" value="Genomic_DNA"/>
</dbReference>
<reference evidence="2 3" key="1">
    <citation type="journal article" date="2022" name="Res Sq">
        <title>Evolution of multicellular longitudinally dividing oral cavity symbionts (Neisseriaceae).</title>
        <authorList>
            <person name="Nyongesa S."/>
            <person name="Weber P."/>
            <person name="Bernet E."/>
            <person name="Pullido F."/>
            <person name="Nieckarz M."/>
            <person name="Delaby M."/>
            <person name="Nieves C."/>
            <person name="Viehboeck T."/>
            <person name="Krause N."/>
            <person name="Rivera-Millot A."/>
            <person name="Nakamura A."/>
            <person name="Vischer N."/>
            <person name="VanNieuwenhze M."/>
            <person name="Brun Y."/>
            <person name="Cava F."/>
            <person name="Bulgheresi S."/>
            <person name="Veyrier F."/>
        </authorList>
    </citation>
    <scope>NUCLEOTIDE SEQUENCE [LARGE SCALE GENOMIC DNA]</scope>
    <source>
        <strain evidence="2 3">SN4</strain>
    </source>
</reference>
<keyword evidence="1" id="KW-0732">Signal</keyword>
<evidence type="ECO:0000313" key="2">
    <source>
        <dbReference type="EMBL" id="UOO90961.1"/>
    </source>
</evidence>
<evidence type="ECO:0000313" key="3">
    <source>
        <dbReference type="Proteomes" id="UP000832011"/>
    </source>
</evidence>
<dbReference type="Proteomes" id="UP000832011">
    <property type="component" value="Chromosome"/>
</dbReference>
<evidence type="ECO:0000256" key="1">
    <source>
        <dbReference type="SAM" id="SignalP"/>
    </source>
</evidence>